<dbReference type="InterPro" id="IPR045621">
    <property type="entry name" value="BPD_transp_1_N"/>
</dbReference>
<dbReference type="GeneID" id="60660175"/>
<keyword evidence="2 7" id="KW-0813">Transport</keyword>
<evidence type="ECO:0000256" key="5">
    <source>
        <dbReference type="ARBA" id="ARBA00022989"/>
    </source>
</evidence>
<dbReference type="InterPro" id="IPR000515">
    <property type="entry name" value="MetI-like"/>
</dbReference>
<evidence type="ECO:0000313" key="9">
    <source>
        <dbReference type="EMBL" id="EEO40351.1"/>
    </source>
</evidence>
<dbReference type="EMBL" id="ACDE02000019">
    <property type="protein sequence ID" value="EEO40351.1"/>
    <property type="molecule type" value="Genomic_DNA"/>
</dbReference>
<dbReference type="PROSITE" id="PS50928">
    <property type="entry name" value="ABC_TM1"/>
    <property type="match status" value="1"/>
</dbReference>
<evidence type="ECO:0000259" key="8">
    <source>
        <dbReference type="PROSITE" id="PS50928"/>
    </source>
</evidence>
<evidence type="ECO:0000256" key="4">
    <source>
        <dbReference type="ARBA" id="ARBA00022692"/>
    </source>
</evidence>
<dbReference type="InterPro" id="IPR035906">
    <property type="entry name" value="MetI-like_sf"/>
</dbReference>
<gene>
    <name evidence="9" type="ORF">FSCG_01064</name>
</gene>
<dbReference type="Proteomes" id="UP000004925">
    <property type="component" value="Unassembled WGS sequence"/>
</dbReference>
<evidence type="ECO:0000256" key="6">
    <source>
        <dbReference type="ARBA" id="ARBA00023136"/>
    </source>
</evidence>
<feature type="transmembrane region" description="Helical" evidence="7">
    <location>
        <begin position="241"/>
        <end position="267"/>
    </location>
</feature>
<dbReference type="RefSeq" id="WP_005899424.1">
    <property type="nucleotide sequence ID" value="NZ_KQ235737.1"/>
</dbReference>
<dbReference type="HOGENOM" id="CLU_036879_0_2_0"/>
<feature type="transmembrane region" description="Helical" evidence="7">
    <location>
        <begin position="12"/>
        <end position="29"/>
    </location>
</feature>
<dbReference type="Pfam" id="PF00528">
    <property type="entry name" value="BPD_transp_1"/>
    <property type="match status" value="1"/>
</dbReference>
<dbReference type="eggNOG" id="COG0601">
    <property type="taxonomic scope" value="Bacteria"/>
</dbReference>
<evidence type="ECO:0000256" key="2">
    <source>
        <dbReference type="ARBA" id="ARBA00022448"/>
    </source>
</evidence>
<comment type="caution">
    <text evidence="9">The sequence shown here is derived from an EMBL/GenBank/DDBJ whole genome shotgun (WGS) entry which is preliminary data.</text>
</comment>
<proteinExistence type="inferred from homology"/>
<comment type="subcellular location">
    <subcellularLocation>
        <location evidence="1 7">Cell membrane</location>
        <topology evidence="1 7">Multi-pass membrane protein</topology>
    </subcellularLocation>
</comment>
<keyword evidence="4 7" id="KW-0812">Transmembrane</keyword>
<feature type="transmembrane region" description="Helical" evidence="7">
    <location>
        <begin position="100"/>
        <end position="124"/>
    </location>
</feature>
<dbReference type="SUPFAM" id="SSF161098">
    <property type="entry name" value="MetI-like"/>
    <property type="match status" value="1"/>
</dbReference>
<dbReference type="Gene3D" id="1.10.3720.10">
    <property type="entry name" value="MetI-like"/>
    <property type="match status" value="1"/>
</dbReference>
<feature type="domain" description="ABC transmembrane type-1" evidence="8">
    <location>
        <begin position="96"/>
        <end position="306"/>
    </location>
</feature>
<protein>
    <recommendedName>
        <fullName evidence="8">ABC transmembrane type-1 domain-containing protein</fullName>
    </recommendedName>
</protein>
<evidence type="ECO:0000256" key="7">
    <source>
        <dbReference type="RuleBase" id="RU363032"/>
    </source>
</evidence>
<organism evidence="9 10">
    <name type="scientific">Fusobacterium vincentii 4_1_13</name>
    <dbReference type="NCBI Taxonomy" id="469606"/>
    <lineage>
        <taxon>Bacteria</taxon>
        <taxon>Fusobacteriati</taxon>
        <taxon>Fusobacteriota</taxon>
        <taxon>Fusobacteriia</taxon>
        <taxon>Fusobacteriales</taxon>
        <taxon>Fusobacteriaceae</taxon>
        <taxon>Fusobacterium</taxon>
    </lineage>
</organism>
<keyword evidence="6 7" id="KW-0472">Membrane</keyword>
<evidence type="ECO:0000256" key="1">
    <source>
        <dbReference type="ARBA" id="ARBA00004651"/>
    </source>
</evidence>
<keyword evidence="5 7" id="KW-1133">Transmembrane helix</keyword>
<accession>A0A0M1VUP1</accession>
<comment type="similarity">
    <text evidence="7">Belongs to the binding-protein-dependent transport system permease family.</text>
</comment>
<name>A0A0M1VUP1_FUSVC</name>
<dbReference type="AlphaFoldDB" id="A0A0M1VUP1"/>
<evidence type="ECO:0000313" key="10">
    <source>
        <dbReference type="Proteomes" id="UP000004925"/>
    </source>
</evidence>
<dbReference type="CDD" id="cd06261">
    <property type="entry name" value="TM_PBP2"/>
    <property type="match status" value="1"/>
</dbReference>
<dbReference type="Pfam" id="PF19300">
    <property type="entry name" value="BPD_transp_1_N"/>
    <property type="match status" value="1"/>
</dbReference>
<feature type="transmembrane region" description="Helical" evidence="7">
    <location>
        <begin position="287"/>
        <end position="313"/>
    </location>
</feature>
<dbReference type="PANTHER" id="PTHR43163">
    <property type="entry name" value="DIPEPTIDE TRANSPORT SYSTEM PERMEASE PROTEIN DPPB-RELATED"/>
    <property type="match status" value="1"/>
</dbReference>
<feature type="transmembrane region" description="Helical" evidence="7">
    <location>
        <begin position="184"/>
        <end position="204"/>
    </location>
</feature>
<sequence>MKKIIWQIAKLFFLLFAISIITFLLMKLTPIDPVSSYLGADSNVTQEQYDYLVKVWGLNQPSIVQYFNWVKGALTGNMGDSFIYNKPVSELISKAASNTFMLMLTSWLLSGIIGFILGIVAAAYHGRIIDQIIQKISYLFASMPTFWFAILMLMFFAVKLGWFPVGMSAPIGVIEKDISLWDRIHHMILPAMTLSILGISKIALHTREKLIDVLNSEYFLYSKINGEKLWEFIRKHGIRNILLPAVTIQFASISELFGGSVLVENVFSYAGLGNITKIAGVKGDMPLLLAITLVSAIFVFVGNLCANILYPIIDPRIREGMYNDR</sequence>
<feature type="transmembrane region" description="Helical" evidence="7">
    <location>
        <begin position="136"/>
        <end position="158"/>
    </location>
</feature>
<dbReference type="GO" id="GO:0005886">
    <property type="term" value="C:plasma membrane"/>
    <property type="evidence" value="ECO:0007669"/>
    <property type="project" value="UniProtKB-SubCell"/>
</dbReference>
<keyword evidence="3" id="KW-1003">Cell membrane</keyword>
<dbReference type="GO" id="GO:0055085">
    <property type="term" value="P:transmembrane transport"/>
    <property type="evidence" value="ECO:0007669"/>
    <property type="project" value="InterPro"/>
</dbReference>
<reference evidence="9 10" key="1">
    <citation type="submission" date="2011-10" db="EMBL/GenBank/DDBJ databases">
        <title>The Genome Sequence of Fusobacterium sp. 4_1_13.</title>
        <authorList>
            <consortium name="The Broad Institute Genome Sequencing Platform"/>
            <person name="Earl A."/>
            <person name="Ward D."/>
            <person name="Feldgarden M."/>
            <person name="Gevers D."/>
            <person name="Strauss J."/>
            <person name="Ambrose C."/>
            <person name="Allen-Vercoe E."/>
            <person name="Young S.K."/>
            <person name="Zeng Q."/>
            <person name="Gargeya S."/>
            <person name="Fitzgerald M."/>
            <person name="Haas B."/>
            <person name="Abouelleil A."/>
            <person name="Alvarado L."/>
            <person name="Arachchi H.M."/>
            <person name="Berlin A."/>
            <person name="Brown A."/>
            <person name="Chapman S.B."/>
            <person name="Chen Z."/>
            <person name="Dunbar C."/>
            <person name="Freedman E."/>
            <person name="Gearin G."/>
            <person name="Goldberg J."/>
            <person name="Griggs A."/>
            <person name="Gujja S."/>
            <person name="Heiman D."/>
            <person name="Howarth C."/>
            <person name="Larson L."/>
            <person name="Lui A."/>
            <person name="MacDonald P.J."/>
            <person name="Montmayeur A."/>
            <person name="Murphy C."/>
            <person name="Neiman D."/>
            <person name="Pearson M."/>
            <person name="Priest M."/>
            <person name="Roberts A."/>
            <person name="Saif S."/>
            <person name="Shea T."/>
            <person name="Shenoy N."/>
            <person name="Sisk P."/>
            <person name="Stolte C."/>
            <person name="Sykes S."/>
            <person name="Wortman J."/>
            <person name="Nusbaum C."/>
            <person name="Birren B."/>
        </authorList>
    </citation>
    <scope>NUCLEOTIDE SEQUENCE [LARGE SCALE GENOMIC DNA]</scope>
    <source>
        <strain evidence="9 10">4_1_13</strain>
    </source>
</reference>
<dbReference type="PANTHER" id="PTHR43163:SF6">
    <property type="entry name" value="DIPEPTIDE TRANSPORT SYSTEM PERMEASE PROTEIN DPPB-RELATED"/>
    <property type="match status" value="1"/>
</dbReference>
<evidence type="ECO:0000256" key="3">
    <source>
        <dbReference type="ARBA" id="ARBA00022475"/>
    </source>
</evidence>